<organism evidence="3">
    <name type="scientific">uncultured Chloroflexia bacterium</name>
    <dbReference type="NCBI Taxonomy" id="1672391"/>
    <lineage>
        <taxon>Bacteria</taxon>
        <taxon>Bacillati</taxon>
        <taxon>Chloroflexota</taxon>
        <taxon>Chloroflexia</taxon>
        <taxon>environmental samples</taxon>
    </lineage>
</organism>
<dbReference type="Pfam" id="PF01345">
    <property type="entry name" value="DUF11"/>
    <property type="match status" value="1"/>
</dbReference>
<reference evidence="3" key="1">
    <citation type="submission" date="2020-02" db="EMBL/GenBank/DDBJ databases">
        <authorList>
            <person name="Meier V. D."/>
        </authorList>
    </citation>
    <scope>NUCLEOTIDE SEQUENCE</scope>
    <source>
        <strain evidence="3">AVDCRST_MAG93</strain>
    </source>
</reference>
<protein>
    <recommendedName>
        <fullName evidence="2">DUF11 domain-containing protein</fullName>
    </recommendedName>
</protein>
<dbReference type="InterPro" id="IPR001434">
    <property type="entry name" value="OmcB-like_DUF11"/>
</dbReference>
<feature type="region of interest" description="Disordered" evidence="1">
    <location>
        <begin position="198"/>
        <end position="223"/>
    </location>
</feature>
<dbReference type="AlphaFoldDB" id="A0A6J4MVD3"/>
<proteinExistence type="predicted"/>
<feature type="region of interest" description="Disordered" evidence="1">
    <location>
        <begin position="1"/>
        <end position="25"/>
    </location>
</feature>
<feature type="non-terminal residue" evidence="3">
    <location>
        <position position="478"/>
    </location>
</feature>
<dbReference type="EMBL" id="CADCTR010002815">
    <property type="protein sequence ID" value="CAA9370112.1"/>
    <property type="molecule type" value="Genomic_DNA"/>
</dbReference>
<feature type="domain" description="DUF11" evidence="2">
    <location>
        <begin position="280"/>
        <end position="360"/>
    </location>
</feature>
<sequence>LTPGTISAEGRTPPPTPSPAPPQTHAAAIDGTVVFDKETSPDTLGERLQAIRSSEERSTDDVSATSIAPSAPAPVAPVRESSAISPNAAQLAVDVSLPDEIRAGDDLLYTYAYTNTGTTTANKVVIEAIWTKFSTSPNRDMQFCDNTLCDVHAGSVAGPNVTRVAPASGDRARYSLSGLAAGKSGRFSVRLLTKADIYPKTNQPPTRPAGSAQIYLDTSTTPSDDDTAATLVVGPVLALTKAPVDRNLKIYPTETAEFIITVGNATGTGDKVGGVTRADARPATNVVIRDTFPAGGEFVAATGNPVVNASAKTVTWTLGSLNTGANQEFRITFRKANVNTDCSKLSNSTYSASSDEYPSNGGARYGVNGSGASVPVIAPMVIKSVTATPGSVAYGKTATITIVVQNFWNQPVNGAQLNYDIQTNAYYQPGSATPGPSATPNSATPGGRLAWTFNMPAGNKTTPTEATFTLDVRGAYDN</sequence>
<feature type="region of interest" description="Disordered" evidence="1">
    <location>
        <begin position="53"/>
        <end position="81"/>
    </location>
</feature>
<feature type="non-terminal residue" evidence="3">
    <location>
        <position position="1"/>
    </location>
</feature>
<feature type="compositionally biased region" description="Pro residues" evidence="1">
    <location>
        <begin position="12"/>
        <end position="22"/>
    </location>
</feature>
<accession>A0A6J4MVD3</accession>
<gene>
    <name evidence="3" type="ORF">AVDCRST_MAG93-8355</name>
</gene>
<name>A0A6J4MVD3_9CHLR</name>
<evidence type="ECO:0000259" key="2">
    <source>
        <dbReference type="Pfam" id="PF01345"/>
    </source>
</evidence>
<evidence type="ECO:0000313" key="3">
    <source>
        <dbReference type="EMBL" id="CAA9370112.1"/>
    </source>
</evidence>
<evidence type="ECO:0000256" key="1">
    <source>
        <dbReference type="SAM" id="MobiDB-lite"/>
    </source>
</evidence>